<evidence type="ECO:0000256" key="5">
    <source>
        <dbReference type="PROSITE-ProRule" id="PRU00560"/>
    </source>
</evidence>
<dbReference type="Gene3D" id="1.10.10.160">
    <property type="match status" value="1"/>
</dbReference>
<keyword evidence="1 5" id="KW-0547">Nucleotide-binding</keyword>
<evidence type="ECO:0000256" key="7">
    <source>
        <dbReference type="SAM" id="MobiDB-lite"/>
    </source>
</evidence>
<dbReference type="KEGG" id="dca:Desca_0627"/>
<dbReference type="InterPro" id="IPR027417">
    <property type="entry name" value="P-loop_NTPase"/>
</dbReference>
<reference evidence="9 10" key="1">
    <citation type="submission" date="2011-05" db="EMBL/GenBank/DDBJ databases">
        <title>Complete sequence of Desulfotomaculum carboxydivorans CO-1-SRB.</title>
        <authorList>
            <consortium name="US DOE Joint Genome Institute"/>
            <person name="Lucas S."/>
            <person name="Han J."/>
            <person name="Lapidus A."/>
            <person name="Cheng J.-F."/>
            <person name="Goodwin L."/>
            <person name="Pitluck S."/>
            <person name="Peters L."/>
            <person name="Mikhailova N."/>
            <person name="Lu M."/>
            <person name="Han C."/>
            <person name="Tapia R."/>
            <person name="Land M."/>
            <person name="Hauser L."/>
            <person name="Kyrpides N."/>
            <person name="Ivanova N."/>
            <person name="Pagani I."/>
            <person name="Stams A."/>
            <person name="Plugge C."/>
            <person name="Muyzer G."/>
            <person name="Kuever J."/>
            <person name="Parshina S."/>
            <person name="Ivanova A."/>
            <person name="Nazina T."/>
            <person name="Woyke T."/>
        </authorList>
    </citation>
    <scope>NUCLEOTIDE SEQUENCE [LARGE SCALE GENOMIC DNA]</scope>
    <source>
        <strain evidence="10">DSM 14880 / VKM B-2319 / CO-1-SRB</strain>
    </source>
</reference>
<dbReference type="EMBL" id="CP002736">
    <property type="protein sequence ID" value="AEF93516.1"/>
    <property type="molecule type" value="Genomic_DNA"/>
</dbReference>
<gene>
    <name evidence="9" type="ordered locus">Desca_0627</name>
</gene>
<dbReference type="SUPFAM" id="SSF52540">
    <property type="entry name" value="P-loop containing nucleoside triphosphate hydrolases"/>
    <property type="match status" value="1"/>
</dbReference>
<organism evidence="9 10">
    <name type="scientific">Desulfotomaculum nigrificans (strain DSM 14880 / VKM B-2319 / CO-1-SRB)</name>
    <name type="common">Desulfotomaculum carboxydivorans</name>
    <dbReference type="NCBI Taxonomy" id="868595"/>
    <lineage>
        <taxon>Bacteria</taxon>
        <taxon>Bacillati</taxon>
        <taxon>Bacillota</taxon>
        <taxon>Clostridia</taxon>
        <taxon>Eubacteriales</taxon>
        <taxon>Desulfotomaculaceae</taxon>
        <taxon>Desulfotomaculum</taxon>
    </lineage>
</organism>
<dbReference type="GO" id="GO:0005829">
    <property type="term" value="C:cytosol"/>
    <property type="evidence" value="ECO:0007669"/>
    <property type="project" value="TreeGrafter"/>
</dbReference>
<dbReference type="GO" id="GO:0000725">
    <property type="term" value="P:recombinational repair"/>
    <property type="evidence" value="ECO:0007669"/>
    <property type="project" value="TreeGrafter"/>
</dbReference>
<protein>
    <submittedName>
        <fullName evidence="9">Superfamily I DNA helicase</fullName>
    </submittedName>
</protein>
<dbReference type="Pfam" id="PF13245">
    <property type="entry name" value="AAA_19"/>
    <property type="match status" value="1"/>
</dbReference>
<evidence type="ECO:0000256" key="2">
    <source>
        <dbReference type="ARBA" id="ARBA00022801"/>
    </source>
</evidence>
<keyword evidence="2 5" id="KW-0378">Hydrolase</keyword>
<evidence type="ECO:0000256" key="3">
    <source>
        <dbReference type="ARBA" id="ARBA00022806"/>
    </source>
</evidence>
<dbReference type="InterPro" id="IPR000212">
    <property type="entry name" value="DNA_helicase_UvrD/REP"/>
</dbReference>
<evidence type="ECO:0000259" key="8">
    <source>
        <dbReference type="PROSITE" id="PS51198"/>
    </source>
</evidence>
<evidence type="ECO:0000313" key="10">
    <source>
        <dbReference type="Proteomes" id="UP000009226"/>
    </source>
</evidence>
<dbReference type="AlphaFoldDB" id="F6B871"/>
<dbReference type="HOGENOM" id="CLU_010312_4_0_9"/>
<keyword evidence="6" id="KW-0175">Coiled coil</keyword>
<dbReference type="GO" id="GO:0003677">
    <property type="term" value="F:DNA binding"/>
    <property type="evidence" value="ECO:0007669"/>
    <property type="project" value="InterPro"/>
</dbReference>
<dbReference type="PROSITE" id="PS51198">
    <property type="entry name" value="UVRD_HELICASE_ATP_BIND"/>
    <property type="match status" value="1"/>
</dbReference>
<feature type="region of interest" description="Disordered" evidence="7">
    <location>
        <begin position="178"/>
        <end position="200"/>
    </location>
</feature>
<evidence type="ECO:0000256" key="6">
    <source>
        <dbReference type="SAM" id="Coils"/>
    </source>
</evidence>
<evidence type="ECO:0000256" key="4">
    <source>
        <dbReference type="ARBA" id="ARBA00022840"/>
    </source>
</evidence>
<sequence>MSLNKKTNENPINHPDYPIEKQRLEKTIKAMKEVIDSLELSAQNAKQKARGLMRNQDKISANDAQVARFLASSKMSESSKLRDAVKKPYFGRIDYREDGSQIIETFYIGDVRFDGPSDLQVIDWRAPISSVFYETQGGRATYKANGKLYSGDVSLKRQYTIENGVLRKIIDSHIPNGLTQKPPVITPTPQNRQQVQEKKGKQRNTYFDEPILMERLQQGVDKKLKGIVETIQAEQNQVIREDLEQVIIVQGAAGSGKSTVALHRISYLLYNYPTLKASDIVVIAPNKLFLDYISEVLPGLDAKGVKQITFQDLITIVTGVQYTLHKDEKMEMFLEGKPGYLHTVIRNLLIECSKLKGSLTFMEALEGFIKEKTNTFTRKLQDINLYEGKLKISREEQVFKFQSDSSPYNQRLENLKSYIKFKIDQFLNVADNPMGQSVKAKGGKISSKGYIQRIKESYEHEMYYGNEINRLDPNERARRRAELEKEQKQKLTQIEKEKTSFLNTYFNDWTTLSVRKAYQEFLQEDWIHKLLPPNEHQTALFMAQYTKEVLESGKVEKEDLAPLGYLKYLIDGFEEHVKFRHIVVDEAQDLSPFEFKLLSMLSQNQSFTILGDLSQGISYKGFTNWEYLLKGIFQGITYKYFKLKYRYRSTKEIVQLSNKVIPKGLPRGLPIERSGDQPKIERMDSAQAMLRRIIELIRFYKNKSYRSIGVIAKRDSECQRIAKIMNRDYPEIKCNLILPDTTTYEGGVSIVPITLAKGLEFDAVIIVNASDKNFKDNTFDAKLLYIALSRALHHLHVLYMDTITPLLAN</sequence>
<proteinExistence type="predicted"/>
<keyword evidence="3 5" id="KW-0347">Helicase</keyword>
<keyword evidence="4 5" id="KW-0067">ATP-binding</keyword>
<keyword evidence="10" id="KW-1185">Reference proteome</keyword>
<dbReference type="eggNOG" id="COG3973">
    <property type="taxonomic scope" value="Bacteria"/>
</dbReference>
<evidence type="ECO:0000313" key="9">
    <source>
        <dbReference type="EMBL" id="AEF93516.1"/>
    </source>
</evidence>
<dbReference type="PANTHER" id="PTHR11070:SF17">
    <property type="entry name" value="DNA HELICASE IV"/>
    <property type="match status" value="1"/>
</dbReference>
<accession>F6B871</accession>
<evidence type="ECO:0000256" key="1">
    <source>
        <dbReference type="ARBA" id="ARBA00022741"/>
    </source>
</evidence>
<dbReference type="Pfam" id="PF13538">
    <property type="entry name" value="UvrD_C_2"/>
    <property type="match status" value="1"/>
</dbReference>
<feature type="binding site" evidence="5">
    <location>
        <begin position="251"/>
        <end position="258"/>
    </location>
    <ligand>
        <name>ATP</name>
        <dbReference type="ChEBI" id="CHEBI:30616"/>
    </ligand>
</feature>
<dbReference type="Proteomes" id="UP000009226">
    <property type="component" value="Chromosome"/>
</dbReference>
<dbReference type="GO" id="GO:0043138">
    <property type="term" value="F:3'-5' DNA helicase activity"/>
    <property type="evidence" value="ECO:0007669"/>
    <property type="project" value="TreeGrafter"/>
</dbReference>
<feature type="coiled-coil region" evidence="6">
    <location>
        <begin position="21"/>
        <end position="55"/>
    </location>
</feature>
<dbReference type="STRING" id="868595.Desca_0627"/>
<dbReference type="InterPro" id="IPR013986">
    <property type="entry name" value="DExx_box_DNA_helicase_dom_sf"/>
</dbReference>
<name>F6B871_DESCC</name>
<dbReference type="InterPro" id="IPR014016">
    <property type="entry name" value="UvrD-like_ATP-bd"/>
</dbReference>
<dbReference type="InterPro" id="IPR027785">
    <property type="entry name" value="UvrD-like_helicase_C"/>
</dbReference>
<dbReference type="GO" id="GO:0016787">
    <property type="term" value="F:hydrolase activity"/>
    <property type="evidence" value="ECO:0007669"/>
    <property type="project" value="UniProtKB-UniRule"/>
</dbReference>
<dbReference type="Gene3D" id="3.40.50.300">
    <property type="entry name" value="P-loop containing nucleotide triphosphate hydrolases"/>
    <property type="match status" value="3"/>
</dbReference>
<dbReference type="PANTHER" id="PTHR11070">
    <property type="entry name" value="UVRD / RECB / PCRA DNA HELICASE FAMILY MEMBER"/>
    <property type="match status" value="1"/>
</dbReference>
<dbReference type="GO" id="GO:0005524">
    <property type="term" value="F:ATP binding"/>
    <property type="evidence" value="ECO:0007669"/>
    <property type="project" value="UniProtKB-UniRule"/>
</dbReference>
<dbReference type="RefSeq" id="WP_013809743.1">
    <property type="nucleotide sequence ID" value="NC_015565.1"/>
</dbReference>
<feature type="domain" description="UvrD-like helicase ATP-binding" evidence="8">
    <location>
        <begin position="230"/>
        <end position="650"/>
    </location>
</feature>